<dbReference type="PROSITE" id="PS51165">
    <property type="entry name" value="THUMP"/>
    <property type="match status" value="1"/>
</dbReference>
<dbReference type="InterPro" id="IPR000241">
    <property type="entry name" value="RlmKL-like_Mtase"/>
</dbReference>
<comment type="subcellular location">
    <subcellularLocation>
        <location evidence="1">Nucleus</location>
    </subcellularLocation>
</comment>
<evidence type="ECO:0000256" key="5">
    <source>
        <dbReference type="ARBA" id="ARBA00022884"/>
    </source>
</evidence>
<evidence type="ECO:0000256" key="11">
    <source>
        <dbReference type="ARBA" id="ARBA00077987"/>
    </source>
</evidence>
<dbReference type="CTD" id="80745"/>
<dbReference type="Gene3D" id="3.30.2130.30">
    <property type="match status" value="2"/>
</dbReference>
<evidence type="ECO:0000256" key="6">
    <source>
        <dbReference type="ARBA" id="ARBA00023242"/>
    </source>
</evidence>
<evidence type="ECO:0000256" key="10">
    <source>
        <dbReference type="ARBA" id="ARBA00072638"/>
    </source>
</evidence>
<comment type="function">
    <text evidence="8">Catalytic subunit of the THUMPD2-TRM112 methyltransferase complex, that specifically mediates the S-adenosyl-L-methionine-dependent N(2)-methylation of guanosine nucleotides, most probably at position 72 (m2G72), in the U6snRNA of the major spliceosome. This modification in the U6 snRNA affects the constitutive splicing efficiency of introns that have suboptimal splice sites and can impact final mRNA levels.</text>
</comment>
<dbReference type="PANTHER" id="PTHR14911">
    <property type="entry name" value="THUMP DOMAIN-CONTAINING"/>
    <property type="match status" value="1"/>
</dbReference>
<keyword evidence="5 12" id="KW-0694">RNA-binding</keyword>
<sequence length="511" mass="56781">MADRGPREEGGEPSARYFCTAGRGMEPFVLREVQARLGATQVEYVSGKVFFSTNAELRMLKKLKSAERLFLLLKKYPPLSISRNKGKVIHDIQKLVNESPKCWLDIITLWRSLHSQEVKQEHLCQEYPDSKKRKLQEEGNTRNKKKKKEVTLEIISDESQIEAQERCDTKEVHKDLSQGRSSLEKIPQLIQEKSVESSSCFSFRVSCRCSGALAKTFTAQEMGRIIGIALMKSFGWKADLRNPDIEIFVHLNDMYSVIGIPLFRLPLASREYIKTAGLRSTIAWAMTSLAEIKAGAFVLDPTCGLGTVLLEAAIEWPNVHYFGIDISDSQLQGAYSNIKSAAMMDKIELLKASVTALPFPSESIDVVLADIPFGKKFKITKDMKILPDVFQELERVVCAGGTVVLLLSQELFRSLPSGIADDPQLKNHNSVAAHGDCTQNATVSVKSNTPEKSISPKTVSSSAQVTGKEHVSNKRTALGSLLLIESFEVSLGKTDAFICKYKKITDSPARM</sequence>
<evidence type="ECO:0000256" key="7">
    <source>
        <dbReference type="ARBA" id="ARBA00050381"/>
    </source>
</evidence>
<protein>
    <recommendedName>
        <fullName evidence="10">U6 snRNA (guanine-N(2))-methyltransferase THUMPD2</fullName>
    </recommendedName>
    <alternativeName>
        <fullName evidence="11">THUMP domain-containing protein 2</fullName>
    </alternativeName>
</protein>
<evidence type="ECO:0000259" key="14">
    <source>
        <dbReference type="PROSITE" id="PS51165"/>
    </source>
</evidence>
<reference evidence="15" key="2">
    <citation type="submission" date="2025-09" db="UniProtKB">
        <authorList>
            <consortium name="Ensembl"/>
        </authorList>
    </citation>
    <scope>IDENTIFICATION</scope>
</reference>
<evidence type="ECO:0000256" key="12">
    <source>
        <dbReference type="PROSITE-ProRule" id="PRU00529"/>
    </source>
</evidence>
<evidence type="ECO:0000313" key="15">
    <source>
        <dbReference type="Ensembl" id="ENSVKKP00000021399.1"/>
    </source>
</evidence>
<evidence type="ECO:0000256" key="3">
    <source>
        <dbReference type="ARBA" id="ARBA00022603"/>
    </source>
</evidence>
<evidence type="ECO:0000313" key="16">
    <source>
        <dbReference type="Proteomes" id="UP000694545"/>
    </source>
</evidence>
<evidence type="ECO:0000256" key="1">
    <source>
        <dbReference type="ARBA" id="ARBA00004123"/>
    </source>
</evidence>
<dbReference type="Proteomes" id="UP000694545">
    <property type="component" value="Unplaced"/>
</dbReference>
<dbReference type="GO" id="GO:0043527">
    <property type="term" value="C:tRNA methyltransferase complex"/>
    <property type="evidence" value="ECO:0007669"/>
    <property type="project" value="UniProtKB-ARBA"/>
</dbReference>
<accession>A0A8D2Q611</accession>
<keyword evidence="6" id="KW-0539">Nucleus</keyword>
<evidence type="ECO:0000256" key="9">
    <source>
        <dbReference type="ARBA" id="ARBA00065362"/>
    </source>
</evidence>
<feature type="region of interest" description="Disordered" evidence="13">
    <location>
        <begin position="446"/>
        <end position="466"/>
    </location>
</feature>
<dbReference type="GO" id="GO:0030488">
    <property type="term" value="P:tRNA methylation"/>
    <property type="evidence" value="ECO:0007669"/>
    <property type="project" value="TreeGrafter"/>
</dbReference>
<feature type="domain" description="THUMP" evidence="14">
    <location>
        <begin position="145"/>
        <end position="262"/>
    </location>
</feature>
<dbReference type="GO" id="GO:0016423">
    <property type="term" value="F:tRNA (guanine) methyltransferase activity"/>
    <property type="evidence" value="ECO:0007669"/>
    <property type="project" value="TreeGrafter"/>
</dbReference>
<dbReference type="Pfam" id="PF01170">
    <property type="entry name" value="UPF0020"/>
    <property type="match status" value="1"/>
</dbReference>
<dbReference type="OMA" id="QWTSAVM"/>
<dbReference type="RefSeq" id="XP_044285149.1">
    <property type="nucleotide sequence ID" value="XM_044429214.1"/>
</dbReference>
<dbReference type="Gene3D" id="3.40.50.150">
    <property type="entry name" value="Vaccinia Virus protein VP39"/>
    <property type="match status" value="1"/>
</dbReference>
<dbReference type="SUPFAM" id="SSF143437">
    <property type="entry name" value="THUMP domain-like"/>
    <property type="match status" value="1"/>
</dbReference>
<dbReference type="Ensembl" id="ENSVKKT00000021934.1">
    <property type="protein sequence ID" value="ENSVKKP00000021399.1"/>
    <property type="gene ID" value="ENSVKKG00000014321.1"/>
</dbReference>
<proteinExistence type="inferred from homology"/>
<keyword evidence="4" id="KW-0808">Transferase</keyword>
<dbReference type="PANTHER" id="PTHR14911:SF1">
    <property type="entry name" value="THUMP DOMAIN-CONTAINING PROTEIN 2"/>
    <property type="match status" value="1"/>
</dbReference>
<gene>
    <name evidence="15" type="primary">THUMPD2</name>
</gene>
<dbReference type="GO" id="GO:0003723">
    <property type="term" value="F:RNA binding"/>
    <property type="evidence" value="ECO:0007669"/>
    <property type="project" value="UniProtKB-UniRule"/>
</dbReference>
<dbReference type="GO" id="GO:0005634">
    <property type="term" value="C:nucleus"/>
    <property type="evidence" value="ECO:0007669"/>
    <property type="project" value="UniProtKB-SubCell"/>
</dbReference>
<name>A0A8D2Q611_VARKO</name>
<dbReference type="InterPro" id="IPR004114">
    <property type="entry name" value="THUMP_dom"/>
</dbReference>
<dbReference type="GeneID" id="123022979"/>
<evidence type="ECO:0000256" key="13">
    <source>
        <dbReference type="SAM" id="MobiDB-lite"/>
    </source>
</evidence>
<dbReference type="SMART" id="SM00981">
    <property type="entry name" value="THUMP"/>
    <property type="match status" value="1"/>
</dbReference>
<dbReference type="CDD" id="cd11715">
    <property type="entry name" value="THUMP_AdoMetMT"/>
    <property type="match status" value="1"/>
</dbReference>
<evidence type="ECO:0000256" key="2">
    <source>
        <dbReference type="ARBA" id="ARBA00008361"/>
    </source>
</evidence>
<dbReference type="CDD" id="cd02440">
    <property type="entry name" value="AdoMet_MTases"/>
    <property type="match status" value="1"/>
</dbReference>
<organism evidence="15 16">
    <name type="scientific">Varanus komodoensis</name>
    <name type="common">Komodo dragon</name>
    <dbReference type="NCBI Taxonomy" id="61221"/>
    <lineage>
        <taxon>Eukaryota</taxon>
        <taxon>Metazoa</taxon>
        <taxon>Chordata</taxon>
        <taxon>Craniata</taxon>
        <taxon>Vertebrata</taxon>
        <taxon>Euteleostomi</taxon>
        <taxon>Lepidosauria</taxon>
        <taxon>Squamata</taxon>
        <taxon>Bifurcata</taxon>
        <taxon>Unidentata</taxon>
        <taxon>Episquamata</taxon>
        <taxon>Toxicofera</taxon>
        <taxon>Anguimorpha</taxon>
        <taxon>Paleoanguimorpha</taxon>
        <taxon>Varanoidea</taxon>
        <taxon>Varanidae</taxon>
        <taxon>Varanus</taxon>
    </lineage>
</organism>
<evidence type="ECO:0000256" key="4">
    <source>
        <dbReference type="ARBA" id="ARBA00022679"/>
    </source>
</evidence>
<comment type="subunit">
    <text evidence="9">Part of the heterodimeric THUMPD2-TRM112 methyltransferase complex; this complex forms an active tRNA methyltransferase, where TRMT112 acts as an activator of the catalytic subunit THUMPD2.</text>
</comment>
<feature type="compositionally biased region" description="Polar residues" evidence="13">
    <location>
        <begin position="446"/>
        <end position="465"/>
    </location>
</feature>
<comment type="similarity">
    <text evidence="2">Belongs to the methyltransferase superfamily.</text>
</comment>
<dbReference type="FunFam" id="3.40.50.150:FF:000177">
    <property type="entry name" value="THUMP domain containing 2, isoform CRA_b"/>
    <property type="match status" value="1"/>
</dbReference>
<dbReference type="AlphaFoldDB" id="A0A8D2Q611"/>
<keyword evidence="3" id="KW-0489">Methyltransferase</keyword>
<dbReference type="SUPFAM" id="SSF53335">
    <property type="entry name" value="S-adenosyl-L-methionine-dependent methyltransferases"/>
    <property type="match status" value="1"/>
</dbReference>
<evidence type="ECO:0000256" key="8">
    <source>
        <dbReference type="ARBA" id="ARBA00055679"/>
    </source>
</evidence>
<keyword evidence="16" id="KW-1185">Reference proteome</keyword>
<comment type="catalytic activity">
    <reaction evidence="7">
        <text>guanosine in U6 snRNA + S-adenosyl-L-methionine = N(2)-methylguanosine in U6 snRNA + S-adenosyl-L-homocysteine + H(+)</text>
        <dbReference type="Rhea" id="RHEA:83423"/>
        <dbReference type="Rhea" id="RHEA-COMP:20128"/>
        <dbReference type="Rhea" id="RHEA-COMP:20129"/>
        <dbReference type="ChEBI" id="CHEBI:15378"/>
        <dbReference type="ChEBI" id="CHEBI:57856"/>
        <dbReference type="ChEBI" id="CHEBI:59789"/>
        <dbReference type="ChEBI" id="CHEBI:74269"/>
        <dbReference type="ChEBI" id="CHEBI:74481"/>
    </reaction>
    <physiologicalReaction direction="left-to-right" evidence="7">
        <dbReference type="Rhea" id="RHEA:83424"/>
    </physiologicalReaction>
</comment>
<reference evidence="15" key="1">
    <citation type="submission" date="2025-08" db="UniProtKB">
        <authorList>
            <consortium name="Ensembl"/>
        </authorList>
    </citation>
    <scope>IDENTIFICATION</scope>
</reference>
<dbReference type="Pfam" id="PF02926">
    <property type="entry name" value="THUMP"/>
    <property type="match status" value="1"/>
</dbReference>
<dbReference type="InterPro" id="IPR029063">
    <property type="entry name" value="SAM-dependent_MTases_sf"/>
</dbReference>